<organism evidence="8 9">
    <name type="scientific">Candidatus Endolissoclinum faulkneri L2</name>
    <dbReference type="NCBI Taxonomy" id="1193729"/>
    <lineage>
        <taxon>Bacteria</taxon>
        <taxon>Pseudomonadati</taxon>
        <taxon>Pseudomonadota</taxon>
        <taxon>Alphaproteobacteria</taxon>
        <taxon>Rhodospirillales</taxon>
        <taxon>Rhodospirillaceae</taxon>
        <taxon>Candidatus Endolissoclinum</taxon>
    </lineage>
</organism>
<dbReference type="AlphaFoldDB" id="K7YNT8"/>
<evidence type="ECO:0000256" key="6">
    <source>
        <dbReference type="PIRSR" id="PIRSR600888-3"/>
    </source>
</evidence>
<sequence length="187" mass="21039">MQIESLSLTEIKIITPKQFRDSRGHLSETYNKLTLANNGINLDFVQDNHSSSKQTGVLRGLHFQIPPFAQDKLVRVIKGKIFDVAVDIRQCSPTYGRWVGVEISAIAQNQILVPIGFAHGFITMEPETEVIYKVTSSYSPEHEKGIAWNDPAIGIKWPLNGLKLIMSDKDTKHPLLADLPSYFQFDC</sequence>
<protein>
    <recommendedName>
        <fullName evidence="4 7">dTDP-4-dehydrorhamnose 3,5-epimerase</fullName>
        <ecNumber evidence="3 7">5.1.3.13</ecNumber>
    </recommendedName>
    <alternativeName>
        <fullName evidence="7">Thymidine diphospho-4-keto-rhamnose 3,5-epimerase</fullName>
    </alternativeName>
</protein>
<gene>
    <name evidence="8" type="primary">rfbC</name>
    <name evidence="8" type="ORF">A1OE_1033</name>
</gene>
<dbReference type="GO" id="GO:0008830">
    <property type="term" value="F:dTDP-4-dehydrorhamnose 3,5-epimerase activity"/>
    <property type="evidence" value="ECO:0007669"/>
    <property type="project" value="UniProtKB-UniRule"/>
</dbReference>
<proteinExistence type="inferred from homology"/>
<dbReference type="HOGENOM" id="CLU_090940_1_1_5"/>
<dbReference type="GO" id="GO:0019305">
    <property type="term" value="P:dTDP-rhamnose biosynthetic process"/>
    <property type="evidence" value="ECO:0007669"/>
    <property type="project" value="UniProtKB-UniRule"/>
</dbReference>
<evidence type="ECO:0000313" key="8">
    <source>
        <dbReference type="EMBL" id="AFX99212.1"/>
    </source>
</evidence>
<dbReference type="PATRIC" id="fig|1193729.4.peg.563"/>
<dbReference type="NCBIfam" id="TIGR01221">
    <property type="entry name" value="rmlC"/>
    <property type="match status" value="1"/>
</dbReference>
<feature type="active site" description="Proton acceptor" evidence="5">
    <location>
        <position position="62"/>
    </location>
</feature>
<dbReference type="PANTHER" id="PTHR21047:SF2">
    <property type="entry name" value="THYMIDINE DIPHOSPHO-4-KETO-RHAMNOSE 3,5-EPIMERASE"/>
    <property type="match status" value="1"/>
</dbReference>
<dbReference type="OrthoDB" id="9800680at2"/>
<evidence type="ECO:0000256" key="1">
    <source>
        <dbReference type="ARBA" id="ARBA00001298"/>
    </source>
</evidence>
<dbReference type="CDD" id="cd00438">
    <property type="entry name" value="cupin_RmlC"/>
    <property type="match status" value="1"/>
</dbReference>
<comment type="subunit">
    <text evidence="7">Homodimer.</text>
</comment>
<comment type="function">
    <text evidence="2 7">Catalyzes the epimerization of the C3' and C5'positions of dTDP-6-deoxy-D-xylo-4-hexulose, forming dTDP-6-deoxy-L-lyxo-4-hexulose.</text>
</comment>
<dbReference type="STRING" id="1193729.A1OE_1033"/>
<comment type="pathway">
    <text evidence="7">Carbohydrate biosynthesis; dTDP-L-rhamnose biosynthesis.</text>
</comment>
<dbReference type="InterPro" id="IPR014710">
    <property type="entry name" value="RmlC-like_jellyroll"/>
</dbReference>
<feature type="site" description="Participates in a stacking interaction with the thymidine ring of dTDP-4-oxo-6-deoxyglucose" evidence="6">
    <location>
        <position position="138"/>
    </location>
</feature>
<dbReference type="eggNOG" id="COG1898">
    <property type="taxonomic scope" value="Bacteria"/>
</dbReference>
<evidence type="ECO:0000313" key="9">
    <source>
        <dbReference type="Proteomes" id="UP000010077"/>
    </source>
</evidence>
<reference evidence="8 9" key="1">
    <citation type="journal article" date="2012" name="Proc. Natl. Acad. Sci. U.S.A.">
        <title>Genome streamlining and chemical defense in a coral reef symbiosis.</title>
        <authorList>
            <person name="Kwan J.C."/>
            <person name="Donia M.S."/>
            <person name="Han A.W."/>
            <person name="Hirose E."/>
            <person name="Haygood M.G."/>
            <person name="Schmidt E.W."/>
        </authorList>
    </citation>
    <scope>NUCLEOTIDE SEQUENCE [LARGE SCALE GENOMIC DNA]</scope>
    <source>
        <strain evidence="8 9">L2</strain>
    </source>
</reference>
<evidence type="ECO:0000256" key="4">
    <source>
        <dbReference type="ARBA" id="ARBA00019595"/>
    </source>
</evidence>
<comment type="catalytic activity">
    <reaction evidence="1 7">
        <text>dTDP-4-dehydro-6-deoxy-alpha-D-glucose = dTDP-4-dehydro-beta-L-rhamnose</text>
        <dbReference type="Rhea" id="RHEA:16969"/>
        <dbReference type="ChEBI" id="CHEBI:57649"/>
        <dbReference type="ChEBI" id="CHEBI:62830"/>
        <dbReference type="EC" id="5.1.3.13"/>
    </reaction>
</comment>
<feature type="active site" description="Proton donor" evidence="5">
    <location>
        <position position="132"/>
    </location>
</feature>
<dbReference type="Proteomes" id="UP000010077">
    <property type="component" value="Chromosome"/>
</dbReference>
<dbReference type="KEGG" id="thal:A1OE_1033"/>
<evidence type="ECO:0000256" key="5">
    <source>
        <dbReference type="PIRSR" id="PIRSR600888-1"/>
    </source>
</evidence>
<name>K7YNT8_9PROT</name>
<dbReference type="PANTHER" id="PTHR21047">
    <property type="entry name" value="DTDP-6-DEOXY-D-GLUCOSE-3,5 EPIMERASE"/>
    <property type="match status" value="1"/>
</dbReference>
<comment type="similarity">
    <text evidence="7">Belongs to the dTDP-4-dehydrorhamnose 3,5-epimerase family.</text>
</comment>
<dbReference type="InterPro" id="IPR011051">
    <property type="entry name" value="RmlC_Cupin_sf"/>
</dbReference>
<dbReference type="UniPathway" id="UPA00124"/>
<dbReference type="EC" id="5.1.3.13" evidence="3 7"/>
<dbReference type="SUPFAM" id="SSF51182">
    <property type="entry name" value="RmlC-like cupins"/>
    <property type="match status" value="1"/>
</dbReference>
<dbReference type="Gene3D" id="2.60.120.10">
    <property type="entry name" value="Jelly Rolls"/>
    <property type="match status" value="1"/>
</dbReference>
<dbReference type="Pfam" id="PF00908">
    <property type="entry name" value="dTDP_sugar_isom"/>
    <property type="match status" value="1"/>
</dbReference>
<dbReference type="GO" id="GO:0000271">
    <property type="term" value="P:polysaccharide biosynthetic process"/>
    <property type="evidence" value="ECO:0007669"/>
    <property type="project" value="TreeGrafter"/>
</dbReference>
<dbReference type="GO" id="GO:0005829">
    <property type="term" value="C:cytosol"/>
    <property type="evidence" value="ECO:0007669"/>
    <property type="project" value="TreeGrafter"/>
</dbReference>
<dbReference type="RefSeq" id="WP_015088710.1">
    <property type="nucleotide sequence ID" value="NC_019566.1"/>
</dbReference>
<evidence type="ECO:0000256" key="3">
    <source>
        <dbReference type="ARBA" id="ARBA00012098"/>
    </source>
</evidence>
<dbReference type="EMBL" id="CP003539">
    <property type="protein sequence ID" value="AFX99212.1"/>
    <property type="molecule type" value="Genomic_DNA"/>
</dbReference>
<accession>K7YNT8</accession>
<dbReference type="InterPro" id="IPR000888">
    <property type="entry name" value="RmlC-like"/>
</dbReference>
<evidence type="ECO:0000256" key="2">
    <source>
        <dbReference type="ARBA" id="ARBA00001997"/>
    </source>
</evidence>
<evidence type="ECO:0000256" key="7">
    <source>
        <dbReference type="RuleBase" id="RU364069"/>
    </source>
</evidence>
<keyword evidence="9" id="KW-1185">Reference proteome</keyword>
<keyword evidence="7 8" id="KW-0413">Isomerase</keyword>